<keyword evidence="7" id="KW-0255">Endonuclease</keyword>
<keyword evidence="7" id="KW-0540">Nuclease</keyword>
<organism evidence="7 8">
    <name type="scientific">Kocuria rosea</name>
    <name type="common">Deinococcus erythromyxa</name>
    <name type="synonym">Micrococcus rubens</name>
    <dbReference type="NCBI Taxonomy" id="1275"/>
    <lineage>
        <taxon>Bacteria</taxon>
        <taxon>Bacillati</taxon>
        <taxon>Actinomycetota</taxon>
        <taxon>Actinomycetes</taxon>
        <taxon>Micrococcales</taxon>
        <taxon>Micrococcaceae</taxon>
        <taxon>Kocuria</taxon>
    </lineage>
</organism>
<dbReference type="Pfam" id="PF01420">
    <property type="entry name" value="Methylase_S"/>
    <property type="match status" value="2"/>
</dbReference>
<dbReference type="SUPFAM" id="SSF116734">
    <property type="entry name" value="DNA methylase specificity domain"/>
    <property type="match status" value="2"/>
</dbReference>
<dbReference type="PANTHER" id="PTHR43140">
    <property type="entry name" value="TYPE-1 RESTRICTION ENZYME ECOKI SPECIFICITY PROTEIN"/>
    <property type="match status" value="1"/>
</dbReference>
<evidence type="ECO:0000313" key="7">
    <source>
        <dbReference type="EMBL" id="TDL46489.1"/>
    </source>
</evidence>
<dbReference type="RefSeq" id="WP_133408769.1">
    <property type="nucleotide sequence ID" value="NZ_SMZT01000001.1"/>
</dbReference>
<accession>A0A4R5YN15</accession>
<dbReference type="InterPro" id="IPR044946">
    <property type="entry name" value="Restrct_endonuc_typeI_TRD_sf"/>
</dbReference>
<keyword evidence="2" id="KW-0680">Restriction system</keyword>
<dbReference type="CDD" id="cd17249">
    <property type="entry name" value="RMtype1_S_EcoR124I-TRD2-CR2_like"/>
    <property type="match status" value="1"/>
</dbReference>
<dbReference type="GO" id="GO:0009307">
    <property type="term" value="P:DNA restriction-modification system"/>
    <property type="evidence" value="ECO:0007669"/>
    <property type="project" value="UniProtKB-KW"/>
</dbReference>
<reference evidence="7 8" key="1">
    <citation type="submission" date="2019-03" db="EMBL/GenBank/DDBJ databases">
        <title>Genome Sequencing and Assembly of Various Microbes Isolated from Partially Reclaimed Soil and Acid Mine Drainage (AMD) Site.</title>
        <authorList>
            <person name="Steinbock B."/>
            <person name="Bechtold R."/>
            <person name="Sevigny J.L."/>
            <person name="Thomas D."/>
            <person name="Cuthill L.R."/>
            <person name="Aveiro Johannsen E.J."/>
            <person name="Thomas K."/>
            <person name="Ghosh A."/>
        </authorList>
    </citation>
    <scope>NUCLEOTIDE SEQUENCE [LARGE SCALE GENOMIC DNA]</scope>
    <source>
        <strain evidence="7 8">S-A3</strain>
    </source>
</reference>
<comment type="subunit">
    <text evidence="4">The methyltransferase is composed of M and S polypeptides.</text>
</comment>
<evidence type="ECO:0000256" key="5">
    <source>
        <dbReference type="SAM" id="Coils"/>
    </source>
</evidence>
<sequence>MTWKMVPLKEIGTWYGGGTPSKGAPEFWTDGTIPWLSPKDMGQHVLERTKDKVTEAAVSASPIKLVPENSVAMVVRSGILEHTFPSALVPFATSLNQDMKAVVTNADVEPQWLAWGVKAFEREILRTCTKAGTTVASIDTKRLQEFRLPVPSLDEQRRLLAQIEETLSHLEAAKRSVEMALTRIKTFKSATLQKAVPDARDYPAHWEASTVGKAGLVELGRQRHPDWHTGEKMHPYLRVANVFENRIDTRDVKEMHWPEHTFERFRLHPGDILLNEGQSPDFLGRPAMYTGTPKSVAFTNSLLRFKAHEGVLPEFALLVFRRHMHAGRFKREARITTNIAHLSATRLKPIEFPIPPLNEQQRIVTETHDELERIQRLETAFKAQYRRADSLRRSVLTAAFEGRLMARCPPSAAAPNTQSPDDLTLIPEASLI</sequence>
<feature type="domain" description="Type I restriction modification DNA specificity" evidence="6">
    <location>
        <begin position="256"/>
        <end position="365"/>
    </location>
</feature>
<gene>
    <name evidence="7" type="ORF">E2R59_00235</name>
</gene>
<feature type="coiled-coil region" evidence="5">
    <location>
        <begin position="153"/>
        <end position="180"/>
    </location>
</feature>
<evidence type="ECO:0000256" key="2">
    <source>
        <dbReference type="ARBA" id="ARBA00022747"/>
    </source>
</evidence>
<dbReference type="AlphaFoldDB" id="A0A4R5YN15"/>
<evidence type="ECO:0000259" key="6">
    <source>
        <dbReference type="Pfam" id="PF01420"/>
    </source>
</evidence>
<dbReference type="Proteomes" id="UP000295163">
    <property type="component" value="Unassembled WGS sequence"/>
</dbReference>
<dbReference type="EMBL" id="SMZT01000001">
    <property type="protein sequence ID" value="TDL46489.1"/>
    <property type="molecule type" value="Genomic_DNA"/>
</dbReference>
<dbReference type="GO" id="GO:0003677">
    <property type="term" value="F:DNA binding"/>
    <property type="evidence" value="ECO:0007669"/>
    <property type="project" value="UniProtKB-KW"/>
</dbReference>
<keyword evidence="3" id="KW-0238">DNA-binding</keyword>
<comment type="caution">
    <text evidence="7">The sequence shown here is derived from an EMBL/GenBank/DDBJ whole genome shotgun (WGS) entry which is preliminary data.</text>
</comment>
<dbReference type="CDD" id="cd17253">
    <property type="entry name" value="RMtype1_S_Eco933I-TRD2-CR2_like"/>
    <property type="match status" value="1"/>
</dbReference>
<evidence type="ECO:0000256" key="3">
    <source>
        <dbReference type="ARBA" id="ARBA00023125"/>
    </source>
</evidence>
<keyword evidence="7" id="KW-0378">Hydrolase</keyword>
<feature type="domain" description="Type I restriction modification DNA specificity" evidence="6">
    <location>
        <begin position="2"/>
        <end position="160"/>
    </location>
</feature>
<evidence type="ECO:0000256" key="4">
    <source>
        <dbReference type="ARBA" id="ARBA00038652"/>
    </source>
</evidence>
<name>A0A4R5YN15_KOCRO</name>
<comment type="similarity">
    <text evidence="1">Belongs to the type-I restriction system S methylase family.</text>
</comment>
<dbReference type="PANTHER" id="PTHR43140:SF1">
    <property type="entry name" value="TYPE I RESTRICTION ENZYME ECOKI SPECIFICITY SUBUNIT"/>
    <property type="match status" value="1"/>
</dbReference>
<dbReference type="GO" id="GO:0004519">
    <property type="term" value="F:endonuclease activity"/>
    <property type="evidence" value="ECO:0007669"/>
    <property type="project" value="UniProtKB-KW"/>
</dbReference>
<proteinExistence type="inferred from homology"/>
<protein>
    <submittedName>
        <fullName evidence="7">Restriction endonuclease subunit S</fullName>
    </submittedName>
</protein>
<dbReference type="InterPro" id="IPR000055">
    <property type="entry name" value="Restrct_endonuc_typeI_TRD"/>
</dbReference>
<evidence type="ECO:0000256" key="1">
    <source>
        <dbReference type="ARBA" id="ARBA00010923"/>
    </source>
</evidence>
<evidence type="ECO:0000313" key="8">
    <source>
        <dbReference type="Proteomes" id="UP000295163"/>
    </source>
</evidence>
<dbReference type="Gene3D" id="3.90.220.20">
    <property type="entry name" value="DNA methylase specificity domains"/>
    <property type="match status" value="2"/>
</dbReference>
<dbReference type="InterPro" id="IPR051212">
    <property type="entry name" value="Type-I_RE_S_subunit"/>
</dbReference>
<dbReference type="GeneID" id="64345820"/>
<keyword evidence="5" id="KW-0175">Coiled coil</keyword>